<name>A0A2T9Y1Q6_9FUNG</name>
<keyword evidence="4" id="KW-0436">Ligase</keyword>
<dbReference type="Pfam" id="PF01902">
    <property type="entry name" value="Diphthami_syn_2"/>
    <property type="match status" value="1"/>
</dbReference>
<evidence type="ECO:0000256" key="1">
    <source>
        <dbReference type="ARBA" id="ARBA00005156"/>
    </source>
</evidence>
<keyword evidence="6" id="KW-0067">ATP-binding</keyword>
<dbReference type="NCBIfam" id="TIGR00290">
    <property type="entry name" value="MJ0570_dom"/>
    <property type="match status" value="1"/>
</dbReference>
<keyword evidence="5" id="KW-0547">Nucleotide-binding</keyword>
<sequence length="206" mass="23161">MDSFLFQTVGQTQVPYIAECMGLPLFQEEIRGSALDQELDYSKTTGDETEDLYSLIKKVKEAHPDVEGVSVGAILSSYQANRVKNVCERLGLEVLACLWQKDQQELLDEMIDSKLEAVLIKVAGIGLGKVDLLKNLKQMREKLMTLNKKYGTHVCGEGGEYESFTLDCPLFKKKIEIVEWETIIHSDDAFAPVCLAKINKVKLIEK</sequence>
<dbReference type="CDD" id="cd01994">
    <property type="entry name" value="AANH_PF0828-like"/>
    <property type="match status" value="1"/>
</dbReference>
<dbReference type="InterPro" id="IPR014729">
    <property type="entry name" value="Rossmann-like_a/b/a_fold"/>
</dbReference>
<dbReference type="PANTHER" id="PTHR12196">
    <property type="entry name" value="DOMAIN OF UNKNOWN FUNCTION 71 DUF71 -CONTAINING PROTEIN"/>
    <property type="match status" value="1"/>
</dbReference>
<evidence type="ECO:0000256" key="7">
    <source>
        <dbReference type="ARBA" id="ARBA00029814"/>
    </source>
</evidence>
<dbReference type="Gene3D" id="3.40.50.620">
    <property type="entry name" value="HUPs"/>
    <property type="match status" value="1"/>
</dbReference>
<evidence type="ECO:0000259" key="10">
    <source>
        <dbReference type="Pfam" id="PF01902"/>
    </source>
</evidence>
<dbReference type="SUPFAM" id="SSF52402">
    <property type="entry name" value="Adenine nucleotide alpha hydrolases-like"/>
    <property type="match status" value="1"/>
</dbReference>
<dbReference type="Gene3D" id="3.90.1490.10">
    <property type="entry name" value="putative n-type atp pyrophosphatase, domain 2"/>
    <property type="match status" value="1"/>
</dbReference>
<dbReference type="EMBL" id="MBFR01000697">
    <property type="protein sequence ID" value="PVU86286.1"/>
    <property type="molecule type" value="Genomic_DNA"/>
</dbReference>
<keyword evidence="12" id="KW-1185">Reference proteome</keyword>
<dbReference type="EC" id="6.3.1.14" evidence="2"/>
<protein>
    <recommendedName>
        <fullName evidence="3">Diphthine--ammonia ligase</fullName>
        <ecNumber evidence="2">6.3.1.14</ecNumber>
    </recommendedName>
    <alternativeName>
        <fullName evidence="7">Diphthamide synthase</fullName>
    </alternativeName>
    <alternativeName>
        <fullName evidence="8">Diphthamide synthetase</fullName>
    </alternativeName>
</protein>
<evidence type="ECO:0000313" key="12">
    <source>
        <dbReference type="Proteomes" id="UP000245383"/>
    </source>
</evidence>
<dbReference type="FunFam" id="3.40.50.620:FF:000145">
    <property type="entry name" value="ATP-binding domain containing protein"/>
    <property type="match status" value="1"/>
</dbReference>
<evidence type="ECO:0000256" key="3">
    <source>
        <dbReference type="ARBA" id="ARBA00018426"/>
    </source>
</evidence>
<comment type="catalytic activity">
    <reaction evidence="9">
        <text>diphthine-[translation elongation factor 2] + NH4(+) + ATP = diphthamide-[translation elongation factor 2] + AMP + diphosphate + H(+)</text>
        <dbReference type="Rhea" id="RHEA:19753"/>
        <dbReference type="Rhea" id="RHEA-COMP:10172"/>
        <dbReference type="Rhea" id="RHEA-COMP:10174"/>
        <dbReference type="ChEBI" id="CHEBI:15378"/>
        <dbReference type="ChEBI" id="CHEBI:16692"/>
        <dbReference type="ChEBI" id="CHEBI:28938"/>
        <dbReference type="ChEBI" id="CHEBI:30616"/>
        <dbReference type="ChEBI" id="CHEBI:33019"/>
        <dbReference type="ChEBI" id="CHEBI:82696"/>
        <dbReference type="ChEBI" id="CHEBI:456215"/>
        <dbReference type="EC" id="6.3.1.14"/>
    </reaction>
</comment>
<comment type="pathway">
    <text evidence="1">Protein modification; peptidyl-diphthamide biosynthesis.</text>
</comment>
<gene>
    <name evidence="11" type="ORF">BB561_006754</name>
</gene>
<dbReference type="AlphaFoldDB" id="A0A2T9Y1Q6"/>
<dbReference type="GO" id="GO:0017183">
    <property type="term" value="P:protein histidyl modification to diphthamide"/>
    <property type="evidence" value="ECO:0007669"/>
    <property type="project" value="TreeGrafter"/>
</dbReference>
<dbReference type="InterPro" id="IPR030662">
    <property type="entry name" value="DPH6/MJ0570"/>
</dbReference>
<evidence type="ECO:0000256" key="5">
    <source>
        <dbReference type="ARBA" id="ARBA00022741"/>
    </source>
</evidence>
<comment type="caution">
    <text evidence="11">The sequence shown here is derived from an EMBL/GenBank/DDBJ whole genome shotgun (WGS) entry which is preliminary data.</text>
</comment>
<evidence type="ECO:0000256" key="8">
    <source>
        <dbReference type="ARBA" id="ARBA00031552"/>
    </source>
</evidence>
<dbReference type="Proteomes" id="UP000245383">
    <property type="component" value="Unassembled WGS sequence"/>
</dbReference>
<dbReference type="GO" id="GO:0005524">
    <property type="term" value="F:ATP binding"/>
    <property type="evidence" value="ECO:0007669"/>
    <property type="project" value="UniProtKB-KW"/>
</dbReference>
<dbReference type="GO" id="GO:0017178">
    <property type="term" value="F:diphthine-ammonia ligase activity"/>
    <property type="evidence" value="ECO:0007669"/>
    <property type="project" value="UniProtKB-EC"/>
</dbReference>
<reference evidence="11 12" key="1">
    <citation type="journal article" date="2018" name="MBio">
        <title>Comparative Genomics Reveals the Core Gene Toolbox for the Fungus-Insect Symbiosis.</title>
        <authorList>
            <person name="Wang Y."/>
            <person name="Stata M."/>
            <person name="Wang W."/>
            <person name="Stajich J.E."/>
            <person name="White M.M."/>
            <person name="Moncalvo J.M."/>
        </authorList>
    </citation>
    <scope>NUCLEOTIDE SEQUENCE [LARGE SCALE GENOMIC DNA]</scope>
    <source>
        <strain evidence="11 12">SWE-8-4</strain>
    </source>
</reference>
<dbReference type="InterPro" id="IPR002761">
    <property type="entry name" value="Diphthami_syn_dom"/>
</dbReference>
<dbReference type="STRING" id="133385.A0A2T9Y1Q6"/>
<dbReference type="FunFam" id="3.90.1490.10:FF:000001">
    <property type="entry name" value="Diphthine--ammonia ligase"/>
    <property type="match status" value="1"/>
</dbReference>
<evidence type="ECO:0000256" key="2">
    <source>
        <dbReference type="ARBA" id="ARBA00012089"/>
    </source>
</evidence>
<proteinExistence type="predicted"/>
<evidence type="ECO:0000256" key="4">
    <source>
        <dbReference type="ARBA" id="ARBA00022598"/>
    </source>
</evidence>
<evidence type="ECO:0000256" key="6">
    <source>
        <dbReference type="ARBA" id="ARBA00022840"/>
    </source>
</evidence>
<dbReference type="OrthoDB" id="686384at2759"/>
<dbReference type="PANTHER" id="PTHR12196:SF2">
    <property type="entry name" value="DIPHTHINE--AMMONIA LIGASE"/>
    <property type="match status" value="1"/>
</dbReference>
<evidence type="ECO:0000313" key="11">
    <source>
        <dbReference type="EMBL" id="PVU86286.1"/>
    </source>
</evidence>
<evidence type="ECO:0000256" key="9">
    <source>
        <dbReference type="ARBA" id="ARBA00048108"/>
    </source>
</evidence>
<accession>A0A2T9Y1Q6</accession>
<organism evidence="11 12">
    <name type="scientific">Smittium simulii</name>
    <dbReference type="NCBI Taxonomy" id="133385"/>
    <lineage>
        <taxon>Eukaryota</taxon>
        <taxon>Fungi</taxon>
        <taxon>Fungi incertae sedis</taxon>
        <taxon>Zoopagomycota</taxon>
        <taxon>Kickxellomycotina</taxon>
        <taxon>Harpellomycetes</taxon>
        <taxon>Harpellales</taxon>
        <taxon>Legeriomycetaceae</taxon>
        <taxon>Smittium</taxon>
    </lineage>
</organism>
<feature type="domain" description="Diphthamide synthase" evidence="10">
    <location>
        <begin position="2"/>
        <end position="193"/>
    </location>
</feature>